<gene>
    <name evidence="2" type="ORF">Mal4_39250</name>
</gene>
<feature type="chain" id="PRO_5021953462" evidence="1">
    <location>
        <begin position="22"/>
        <end position="172"/>
    </location>
</feature>
<keyword evidence="1" id="KW-0732">Signal</keyword>
<dbReference type="EMBL" id="CP036275">
    <property type="protein sequence ID" value="QDU39580.1"/>
    <property type="molecule type" value="Genomic_DNA"/>
</dbReference>
<evidence type="ECO:0000313" key="2">
    <source>
        <dbReference type="EMBL" id="QDU39580.1"/>
    </source>
</evidence>
<dbReference type="RefSeq" id="WP_145370750.1">
    <property type="nucleotide sequence ID" value="NZ_CP036275.1"/>
</dbReference>
<reference evidence="2 3" key="1">
    <citation type="submission" date="2019-02" db="EMBL/GenBank/DDBJ databases">
        <title>Deep-cultivation of Planctomycetes and their phenomic and genomic characterization uncovers novel biology.</title>
        <authorList>
            <person name="Wiegand S."/>
            <person name="Jogler M."/>
            <person name="Boedeker C."/>
            <person name="Pinto D."/>
            <person name="Vollmers J."/>
            <person name="Rivas-Marin E."/>
            <person name="Kohn T."/>
            <person name="Peeters S.H."/>
            <person name="Heuer A."/>
            <person name="Rast P."/>
            <person name="Oberbeckmann S."/>
            <person name="Bunk B."/>
            <person name="Jeske O."/>
            <person name="Meyerdierks A."/>
            <person name="Storesund J.E."/>
            <person name="Kallscheuer N."/>
            <person name="Luecker S."/>
            <person name="Lage O.M."/>
            <person name="Pohl T."/>
            <person name="Merkel B.J."/>
            <person name="Hornburger P."/>
            <person name="Mueller R.-W."/>
            <person name="Bruemmer F."/>
            <person name="Labrenz M."/>
            <person name="Spormann A.M."/>
            <person name="Op den Camp H."/>
            <person name="Overmann J."/>
            <person name="Amann R."/>
            <person name="Jetten M.S.M."/>
            <person name="Mascher T."/>
            <person name="Medema M.H."/>
            <person name="Devos D.P."/>
            <person name="Kaster A.-K."/>
            <person name="Ovreas L."/>
            <person name="Rohde M."/>
            <person name="Galperin M.Y."/>
            <person name="Jogler C."/>
        </authorList>
    </citation>
    <scope>NUCLEOTIDE SEQUENCE [LARGE SCALE GENOMIC DNA]</scope>
    <source>
        <strain evidence="2 3">Mal4</strain>
    </source>
</reference>
<keyword evidence="3" id="KW-1185">Reference proteome</keyword>
<protein>
    <submittedName>
        <fullName evidence="2">Uncharacterized protein</fullName>
    </submittedName>
</protein>
<sequence length="172" mass="19282" precursor="true">MNRFVQLLVCMSLLATMASSLRVYPHQLAYFSELAGGPENGWRHLLGSNCDWGQDLFYLERWLDEHPEARPLKVAYSGPIDPAFAGIDLDALPPPRWIIQGGDQRYQFNDSHGPVWWYAVSVNVLRGEGDTYRDLLRITPVATAGVSLYVYQIASADQLDPYHPPSMADVGS</sequence>
<evidence type="ECO:0000256" key="1">
    <source>
        <dbReference type="SAM" id="SignalP"/>
    </source>
</evidence>
<dbReference type="OrthoDB" id="224989at2"/>
<organism evidence="2 3">
    <name type="scientific">Maioricimonas rarisocia</name>
    <dbReference type="NCBI Taxonomy" id="2528026"/>
    <lineage>
        <taxon>Bacteria</taxon>
        <taxon>Pseudomonadati</taxon>
        <taxon>Planctomycetota</taxon>
        <taxon>Planctomycetia</taxon>
        <taxon>Planctomycetales</taxon>
        <taxon>Planctomycetaceae</taxon>
        <taxon>Maioricimonas</taxon>
    </lineage>
</organism>
<accession>A0A517ZAX1</accession>
<evidence type="ECO:0000313" key="3">
    <source>
        <dbReference type="Proteomes" id="UP000320496"/>
    </source>
</evidence>
<proteinExistence type="predicted"/>
<name>A0A517ZAX1_9PLAN</name>
<dbReference type="Proteomes" id="UP000320496">
    <property type="component" value="Chromosome"/>
</dbReference>
<dbReference type="KEGG" id="mri:Mal4_39250"/>
<dbReference type="AlphaFoldDB" id="A0A517ZAX1"/>
<feature type="signal peptide" evidence="1">
    <location>
        <begin position="1"/>
        <end position="21"/>
    </location>
</feature>